<dbReference type="EMBL" id="MWBQ01000118">
    <property type="protein sequence ID" value="OQA56440.1"/>
    <property type="molecule type" value="Genomic_DNA"/>
</dbReference>
<reference evidence="3" key="1">
    <citation type="submission" date="2017-02" db="EMBL/GenBank/DDBJ databases">
        <title>Delving into the versatile metabolic prowess of the omnipresent phylum Bacteroidetes.</title>
        <authorList>
            <person name="Nobu M.K."/>
            <person name="Mei R."/>
            <person name="Narihiro T."/>
            <person name="Kuroda K."/>
            <person name="Liu W.-T."/>
        </authorList>
    </citation>
    <scope>NUCLEOTIDE SEQUENCE</scope>
    <source>
        <strain evidence="3">ADurb.Bin276</strain>
    </source>
</reference>
<proteinExistence type="inferred from homology"/>
<dbReference type="CDD" id="cd07812">
    <property type="entry name" value="SRPBCC"/>
    <property type="match status" value="1"/>
</dbReference>
<evidence type="ECO:0000256" key="1">
    <source>
        <dbReference type="ARBA" id="ARBA00008918"/>
    </source>
</evidence>
<dbReference type="Gene3D" id="3.30.530.20">
    <property type="match status" value="1"/>
</dbReference>
<dbReference type="Pfam" id="PF03364">
    <property type="entry name" value="Polyketide_cyc"/>
    <property type="match status" value="1"/>
</dbReference>
<comment type="caution">
    <text evidence="3">The sequence shown here is derived from an EMBL/GenBank/DDBJ whole genome shotgun (WGS) entry which is preliminary data.</text>
</comment>
<accession>A0A1V5SPG8</accession>
<gene>
    <name evidence="3" type="primary">ratA</name>
    <name evidence="3" type="ORF">BWY41_01503</name>
</gene>
<evidence type="ECO:0000313" key="3">
    <source>
        <dbReference type="EMBL" id="OQA56440.1"/>
    </source>
</evidence>
<evidence type="ECO:0000259" key="2">
    <source>
        <dbReference type="Pfam" id="PF03364"/>
    </source>
</evidence>
<protein>
    <submittedName>
        <fullName evidence="3">Ribosome association toxin RatA</fullName>
    </submittedName>
</protein>
<comment type="similarity">
    <text evidence="1">Belongs to the ribosome association toxin RatA family.</text>
</comment>
<dbReference type="Proteomes" id="UP000485569">
    <property type="component" value="Unassembled WGS sequence"/>
</dbReference>
<dbReference type="SUPFAM" id="SSF55961">
    <property type="entry name" value="Bet v1-like"/>
    <property type="match status" value="1"/>
</dbReference>
<dbReference type="AlphaFoldDB" id="A0A1V5SPG8"/>
<organism evidence="3">
    <name type="scientific">Candidatus Atribacter allofermentans</name>
    <dbReference type="NCBI Taxonomy" id="1852833"/>
    <lineage>
        <taxon>Bacteria</taxon>
        <taxon>Pseudomonadati</taxon>
        <taxon>Atribacterota</taxon>
        <taxon>Atribacteria</taxon>
        <taxon>Atribacterales</taxon>
        <taxon>Atribacteraceae</taxon>
        <taxon>Atribacter</taxon>
    </lineage>
</organism>
<dbReference type="InterPro" id="IPR005031">
    <property type="entry name" value="COQ10_START"/>
</dbReference>
<feature type="domain" description="Coenzyme Q-binding protein COQ10 START" evidence="2">
    <location>
        <begin position="13"/>
        <end position="135"/>
    </location>
</feature>
<name>A0A1V5SPG8_9BACT</name>
<sequence length="146" mass="17092">MGKVNDVITIQQSVENVFLEAQNIEQLAKFLPDLQEVRILKKNMNEVDSFWKGSFQGREVKWTERDIWDEANKECRFFILEGDFKVYQGMWKFIPLSDKETKVELEIEYDLGLPLVGALINTFLKKKMLENAQAMLKALKQMIDQA</sequence>
<dbReference type="InterPro" id="IPR023393">
    <property type="entry name" value="START-like_dom_sf"/>
</dbReference>